<proteinExistence type="predicted"/>
<organism evidence="1 2">
    <name type="scientific">Gemmata massiliana</name>
    <dbReference type="NCBI Taxonomy" id="1210884"/>
    <lineage>
        <taxon>Bacteria</taxon>
        <taxon>Pseudomonadati</taxon>
        <taxon>Planctomycetota</taxon>
        <taxon>Planctomycetia</taxon>
        <taxon>Gemmatales</taxon>
        <taxon>Gemmataceae</taxon>
        <taxon>Gemmata</taxon>
    </lineage>
</organism>
<dbReference type="Gene3D" id="3.40.50.300">
    <property type="entry name" value="P-loop containing nucleotide triphosphate hydrolases"/>
    <property type="match status" value="1"/>
</dbReference>
<reference evidence="1 2" key="1">
    <citation type="submission" date="2019-05" db="EMBL/GenBank/DDBJ databases">
        <authorList>
            <consortium name="Science for Life Laboratories"/>
        </authorList>
    </citation>
    <scope>NUCLEOTIDE SEQUENCE [LARGE SCALE GENOMIC DNA]</scope>
    <source>
        <strain evidence="1">Soil9</strain>
    </source>
</reference>
<keyword evidence="2" id="KW-1185">Reference proteome</keyword>
<evidence type="ECO:0008006" key="3">
    <source>
        <dbReference type="Google" id="ProtNLM"/>
    </source>
</evidence>
<name>A0A6P2CWB5_9BACT</name>
<dbReference type="Proteomes" id="UP000464178">
    <property type="component" value="Chromosome"/>
</dbReference>
<dbReference type="KEGG" id="gms:SOIL9_44850"/>
<accession>A0A6P2CWB5</accession>
<dbReference type="EMBL" id="LR593886">
    <property type="protein sequence ID" value="VTR93229.1"/>
    <property type="molecule type" value="Genomic_DNA"/>
</dbReference>
<evidence type="ECO:0000313" key="2">
    <source>
        <dbReference type="Proteomes" id="UP000464178"/>
    </source>
</evidence>
<evidence type="ECO:0000313" key="1">
    <source>
        <dbReference type="EMBL" id="VTR93229.1"/>
    </source>
</evidence>
<protein>
    <recommendedName>
        <fullName evidence="3">Terminase large subunit gp17-like C-terminal domain-containing protein</fullName>
    </recommendedName>
</protein>
<sequence>MPSSLDSALFAALGLRAKDLALLEPDLERWDASALTPAQWNARFLPHYFGTYPPALLHRDFDAALHNLHLARGTKRSIIAPRGAAKSTWKTLAYPLRCALEGWEPYVAILSDCSTQANNQLRHIRLELETNQRLASVYRTACAPGAEWNESKLRLKNGAVIEAFGTGKKIRGHRNRSARPSLIIFDDVQSNADIRSAELRQHAWDWATRDVLPAGDERTNYLAVGSALHRESVAVRLGQLAGWTGRTYRAVLSWPERADLWDEFERHATNLADANKLETARAFYERNKAEMDRGAEVYWPDRFPIVELMLKRAEVGATAFESEYQGVPGVPEGAEWPAEYFDRTDFFFDSWPADLVFKIQSLDPSKGTSEKSDYQAHVLLGLSQFGTLFADCELRRESGWVERAIDIAAAWRPEELIAEVNNTMGLFTPAAEQVLRERHAQGRPVALKYTETIVSRPKPVRIRALNDYLRRGQLRVKNTPGGRLLAEQLRDFPHGAHDDGPDALATAVLRMQELVT</sequence>
<dbReference type="AlphaFoldDB" id="A0A6P2CWB5"/>
<dbReference type="InterPro" id="IPR027417">
    <property type="entry name" value="P-loop_NTPase"/>
</dbReference>
<gene>
    <name evidence="1" type="ORF">SOIL9_44850</name>
</gene>
<dbReference type="RefSeq" id="WP_232069617.1">
    <property type="nucleotide sequence ID" value="NZ_LR593886.1"/>
</dbReference>